<protein>
    <submittedName>
        <fullName evidence="2">Uncharacterized protein</fullName>
    </submittedName>
</protein>
<reference evidence="2 3" key="1">
    <citation type="journal article" date="2016" name="Nat. Commun.">
        <title>Thousands of microbial genomes shed light on interconnected biogeochemical processes in an aquifer system.</title>
        <authorList>
            <person name="Anantharaman K."/>
            <person name="Brown C.T."/>
            <person name="Hug L.A."/>
            <person name="Sharon I."/>
            <person name="Castelle C.J."/>
            <person name="Probst A.J."/>
            <person name="Thomas B.C."/>
            <person name="Singh A."/>
            <person name="Wilkins M.J."/>
            <person name="Karaoz U."/>
            <person name="Brodie E.L."/>
            <person name="Williams K.H."/>
            <person name="Hubbard S.S."/>
            <person name="Banfield J.F."/>
        </authorList>
    </citation>
    <scope>NUCLEOTIDE SEQUENCE [LARGE SCALE GENOMIC DNA]</scope>
</reference>
<keyword evidence="1" id="KW-0472">Membrane</keyword>
<dbReference type="Proteomes" id="UP000178168">
    <property type="component" value="Unassembled WGS sequence"/>
</dbReference>
<dbReference type="EMBL" id="MHUZ01000024">
    <property type="protein sequence ID" value="OHA85431.1"/>
    <property type="molecule type" value="Genomic_DNA"/>
</dbReference>
<keyword evidence="1" id="KW-0812">Transmembrane</keyword>
<keyword evidence="1" id="KW-1133">Transmembrane helix</keyword>
<name>A0A1G2SM09_9BACT</name>
<feature type="transmembrane region" description="Helical" evidence="1">
    <location>
        <begin position="166"/>
        <end position="189"/>
    </location>
</feature>
<feature type="transmembrane region" description="Helical" evidence="1">
    <location>
        <begin position="128"/>
        <end position="154"/>
    </location>
</feature>
<feature type="transmembrane region" description="Helical" evidence="1">
    <location>
        <begin position="195"/>
        <end position="215"/>
    </location>
</feature>
<feature type="transmembrane region" description="Helical" evidence="1">
    <location>
        <begin position="236"/>
        <end position="262"/>
    </location>
</feature>
<proteinExistence type="predicted"/>
<feature type="transmembrane region" description="Helical" evidence="1">
    <location>
        <begin position="86"/>
        <end position="116"/>
    </location>
</feature>
<evidence type="ECO:0000313" key="3">
    <source>
        <dbReference type="Proteomes" id="UP000178168"/>
    </source>
</evidence>
<feature type="transmembrane region" description="Helical" evidence="1">
    <location>
        <begin position="321"/>
        <end position="340"/>
    </location>
</feature>
<feature type="transmembrane region" description="Helical" evidence="1">
    <location>
        <begin position="282"/>
        <end position="300"/>
    </location>
</feature>
<dbReference type="AlphaFoldDB" id="A0A1G2SM09"/>
<dbReference type="STRING" id="1802730.A2591_03060"/>
<evidence type="ECO:0000313" key="2">
    <source>
        <dbReference type="EMBL" id="OHA85431.1"/>
    </source>
</evidence>
<sequence>MPISPEHSTYVRTQLARGVSPESIKDVLRAKGWTEDSLDTLFLEAFAPGAGSHETAALSGAPIAAVPLASLGDLFTRAWGILKKRFWVMLGVGALGLVPLMIVGAAVSAVVVMGFFGGLTNIAIANPMFLGFGALAILAALAALWMGVALLFAVRDDITGNTVFGSYALARSYVFPMLWIALLSILVVWGGIMLVVIPGIIAAVWLSVSRFVLVVEDARGMKALAKSKAYVSGNWWAVLLRLGALAAVTISISLAVNMILGLISGADPSSKDMTPLQNIGDVVVSIVTSFYSVAYLYALYISLRDAHPEVRTKTEHSNGALTWFILVPLVGVAIVAALLFNGTMPQLPFTFGA</sequence>
<evidence type="ECO:0000256" key="1">
    <source>
        <dbReference type="SAM" id="Phobius"/>
    </source>
</evidence>
<organism evidence="2 3">
    <name type="scientific">Candidatus Yonathbacteria bacterium RIFOXYD1_FULL_52_36</name>
    <dbReference type="NCBI Taxonomy" id="1802730"/>
    <lineage>
        <taxon>Bacteria</taxon>
        <taxon>Candidatus Yonathiibacteriota</taxon>
    </lineage>
</organism>
<comment type="caution">
    <text evidence="2">The sequence shown here is derived from an EMBL/GenBank/DDBJ whole genome shotgun (WGS) entry which is preliminary data.</text>
</comment>
<accession>A0A1G2SM09</accession>
<gene>
    <name evidence="2" type="ORF">A2591_03060</name>
</gene>